<sequence>MRRRAASGSVVLAVLLVAVVVVGLWHITQGTSGVGFAGLVRSLLGARADVGGVPVTDVLTGSRLPRVLAGIAVGVALGSAGALLQSVTRNPLAAPDTLAVTAGSYFALCVVAAFGLAVPLWASSAVAFGGGLLAAAVVLGLVGSASGLGSTRLVLAGSAVAMALDAATATLLILFQESTTGLYAWGSGSLAQLNLDAAERAAPVIVAGFAAALLLSHRLDVLGLGDDAATSLGVPVRSTRVVAVLCAVLLTSIAVTLSGPLAFVGLAAPVAVRLAAGRFRALSRHAFLIPACGLAGALLVLLADAVLRAVLGAQAAASIPTGIPTSLLGAVVIVALALRLRDAGPTREAPRAHVALRSRRRFVTVVVAAAVLLAAAALTGLLAGSLWLRTGDLVLWLRGDAPGLIGLALDDRAPRVAAAVVAGAALALAGSVVQGTVRNPLAEPGVLGITAGAGLGAVIVVTSTAGGRTALVVTAVAVGLATFALIAVLAWRGGLRPGRFLLVGIGCGYALSDVSTFLLLRADPWDTPRILTWLSGTTYGRSFADVLPVALVLLLATPAVLSMRRELDLLAIDDDTPRILGVRREGTRLLLLTIAAITAATSVIAIGVVGFVGLVAPHLARTLAGARHGRVIPVAMLLGALLVSIADTLGRTLIAPSQIPAGLMMALVGAPYFVWLLRRSRT</sequence>
<feature type="transmembrane region" description="Helical" evidence="8">
    <location>
        <begin position="661"/>
        <end position="677"/>
    </location>
</feature>
<feature type="transmembrane region" description="Helical" evidence="8">
    <location>
        <begin position="445"/>
        <end position="465"/>
    </location>
</feature>
<dbReference type="InterPro" id="IPR037294">
    <property type="entry name" value="ABC_BtuC-like"/>
</dbReference>
<dbReference type="PANTHER" id="PTHR30472">
    <property type="entry name" value="FERRIC ENTEROBACTIN TRANSPORT SYSTEM PERMEASE PROTEIN"/>
    <property type="match status" value="1"/>
</dbReference>
<evidence type="ECO:0000256" key="2">
    <source>
        <dbReference type="ARBA" id="ARBA00007935"/>
    </source>
</evidence>
<dbReference type="RefSeq" id="WP_203763331.1">
    <property type="nucleotide sequence ID" value="NZ_BAAABO010000012.1"/>
</dbReference>
<feature type="transmembrane region" description="Helical" evidence="8">
    <location>
        <begin position="500"/>
        <end position="522"/>
    </location>
</feature>
<feature type="transmembrane region" description="Helical" evidence="8">
    <location>
        <begin position="124"/>
        <end position="142"/>
    </location>
</feature>
<dbReference type="NCBIfam" id="NF007867">
    <property type="entry name" value="PRK10577.1-3"/>
    <property type="match status" value="1"/>
</dbReference>
<feature type="transmembrane region" description="Helical" evidence="8">
    <location>
        <begin position="97"/>
        <end position="118"/>
    </location>
</feature>
<comment type="caution">
    <text evidence="9">The sequence shown here is derived from an EMBL/GenBank/DDBJ whole genome shotgun (WGS) entry which is preliminary data.</text>
</comment>
<keyword evidence="7 8" id="KW-0472">Membrane</keyword>
<comment type="similarity">
    <text evidence="2">Belongs to the binding-protein-dependent transport system permease family. FecCD subfamily.</text>
</comment>
<dbReference type="Pfam" id="PF01032">
    <property type="entry name" value="FecCD"/>
    <property type="match status" value="2"/>
</dbReference>
<dbReference type="EMBL" id="BOMI01000063">
    <property type="protein sequence ID" value="GID74644.1"/>
    <property type="molecule type" value="Genomic_DNA"/>
</dbReference>
<dbReference type="Proteomes" id="UP000609879">
    <property type="component" value="Unassembled WGS sequence"/>
</dbReference>
<evidence type="ECO:0000256" key="7">
    <source>
        <dbReference type="ARBA" id="ARBA00023136"/>
    </source>
</evidence>
<feature type="transmembrane region" description="Helical" evidence="8">
    <location>
        <begin position="241"/>
        <end position="274"/>
    </location>
</feature>
<evidence type="ECO:0000256" key="3">
    <source>
        <dbReference type="ARBA" id="ARBA00022448"/>
    </source>
</evidence>
<dbReference type="InterPro" id="IPR000522">
    <property type="entry name" value="ABC_transptr_permease_BtuC"/>
</dbReference>
<gene>
    <name evidence="9" type="ORF">Ade02nite_32850</name>
</gene>
<name>A0ABQ3Y3S3_9ACTN</name>
<feature type="transmembrane region" description="Helical" evidence="8">
    <location>
        <begin position="589"/>
        <end position="619"/>
    </location>
</feature>
<keyword evidence="3" id="KW-0813">Transport</keyword>
<dbReference type="CDD" id="cd06550">
    <property type="entry name" value="TM_ABC_iron-siderophores_like"/>
    <property type="match status" value="2"/>
</dbReference>
<evidence type="ECO:0000256" key="6">
    <source>
        <dbReference type="ARBA" id="ARBA00022989"/>
    </source>
</evidence>
<feature type="transmembrane region" description="Helical" evidence="8">
    <location>
        <begin position="471"/>
        <end position="491"/>
    </location>
</feature>
<reference evidence="9 10" key="1">
    <citation type="submission" date="2021-01" db="EMBL/GenBank/DDBJ databases">
        <title>Whole genome shotgun sequence of Actinoplanes deccanensis NBRC 13994.</title>
        <authorList>
            <person name="Komaki H."/>
            <person name="Tamura T."/>
        </authorList>
    </citation>
    <scope>NUCLEOTIDE SEQUENCE [LARGE SCALE GENOMIC DNA]</scope>
    <source>
        <strain evidence="9 10">NBRC 13994</strain>
    </source>
</reference>
<keyword evidence="10" id="KW-1185">Reference proteome</keyword>
<evidence type="ECO:0000256" key="8">
    <source>
        <dbReference type="SAM" id="Phobius"/>
    </source>
</evidence>
<feature type="transmembrane region" description="Helical" evidence="8">
    <location>
        <begin position="286"/>
        <end position="311"/>
    </location>
</feature>
<evidence type="ECO:0000256" key="5">
    <source>
        <dbReference type="ARBA" id="ARBA00022692"/>
    </source>
</evidence>
<dbReference type="PANTHER" id="PTHR30472:SF37">
    <property type="entry name" value="FE(3+) DICITRATE TRANSPORT SYSTEM PERMEASE PROTEIN FECD-RELATED"/>
    <property type="match status" value="1"/>
</dbReference>
<feature type="transmembrane region" description="Helical" evidence="8">
    <location>
        <begin position="323"/>
        <end position="341"/>
    </location>
</feature>
<evidence type="ECO:0000256" key="4">
    <source>
        <dbReference type="ARBA" id="ARBA00022475"/>
    </source>
</evidence>
<evidence type="ECO:0000313" key="10">
    <source>
        <dbReference type="Proteomes" id="UP000609879"/>
    </source>
</evidence>
<dbReference type="Gene3D" id="1.10.3470.10">
    <property type="entry name" value="ABC transporter involved in vitamin B12 uptake, BtuC"/>
    <property type="match status" value="2"/>
</dbReference>
<feature type="transmembrane region" description="Helical" evidence="8">
    <location>
        <begin position="416"/>
        <end position="433"/>
    </location>
</feature>
<accession>A0ABQ3Y3S3</accession>
<feature type="transmembrane region" description="Helical" evidence="8">
    <location>
        <begin position="67"/>
        <end position="85"/>
    </location>
</feature>
<organism evidence="9 10">
    <name type="scientific">Paractinoplanes deccanensis</name>
    <dbReference type="NCBI Taxonomy" id="113561"/>
    <lineage>
        <taxon>Bacteria</taxon>
        <taxon>Bacillati</taxon>
        <taxon>Actinomycetota</taxon>
        <taxon>Actinomycetes</taxon>
        <taxon>Micromonosporales</taxon>
        <taxon>Micromonosporaceae</taxon>
        <taxon>Paractinoplanes</taxon>
    </lineage>
</organism>
<evidence type="ECO:0000256" key="1">
    <source>
        <dbReference type="ARBA" id="ARBA00004651"/>
    </source>
</evidence>
<protein>
    <submittedName>
        <fullName evidence="9">Iron-hydroxamate transporter permease subunit</fullName>
    </submittedName>
</protein>
<proteinExistence type="inferred from homology"/>
<keyword evidence="4" id="KW-1003">Cell membrane</keyword>
<feature type="transmembrane region" description="Helical" evidence="8">
    <location>
        <begin position="362"/>
        <end position="388"/>
    </location>
</feature>
<keyword evidence="5 8" id="KW-0812">Transmembrane</keyword>
<dbReference type="SUPFAM" id="SSF81345">
    <property type="entry name" value="ABC transporter involved in vitamin B12 uptake, BtuC"/>
    <property type="match status" value="2"/>
</dbReference>
<feature type="transmembrane region" description="Helical" evidence="8">
    <location>
        <begin position="542"/>
        <end position="561"/>
    </location>
</feature>
<comment type="subcellular location">
    <subcellularLocation>
        <location evidence="1">Cell membrane</location>
        <topology evidence="1">Multi-pass membrane protein</topology>
    </subcellularLocation>
</comment>
<feature type="transmembrane region" description="Helical" evidence="8">
    <location>
        <begin position="154"/>
        <end position="175"/>
    </location>
</feature>
<evidence type="ECO:0000313" key="9">
    <source>
        <dbReference type="EMBL" id="GID74644.1"/>
    </source>
</evidence>
<keyword evidence="6 8" id="KW-1133">Transmembrane helix</keyword>